<feature type="non-terminal residue" evidence="1">
    <location>
        <position position="612"/>
    </location>
</feature>
<dbReference type="Proteomes" id="UP000324800">
    <property type="component" value="Unassembled WGS sequence"/>
</dbReference>
<comment type="caution">
    <text evidence="1">The sequence shown here is derived from an EMBL/GenBank/DDBJ whole genome shotgun (WGS) entry which is preliminary data.</text>
</comment>
<evidence type="ECO:0000313" key="2">
    <source>
        <dbReference type="Proteomes" id="UP000324800"/>
    </source>
</evidence>
<reference evidence="1 2" key="1">
    <citation type="submission" date="2019-03" db="EMBL/GenBank/DDBJ databases">
        <title>Single cell metagenomics reveals metabolic interactions within the superorganism composed of flagellate Streblomastix strix and complex community of Bacteroidetes bacteria on its surface.</title>
        <authorList>
            <person name="Treitli S.C."/>
            <person name="Kolisko M."/>
            <person name="Husnik F."/>
            <person name="Keeling P."/>
            <person name="Hampl V."/>
        </authorList>
    </citation>
    <scope>NUCLEOTIDE SEQUENCE [LARGE SCALE GENOMIC DNA]</scope>
    <source>
        <strain evidence="1">ST1C</strain>
    </source>
</reference>
<organism evidence="1 2">
    <name type="scientific">Streblomastix strix</name>
    <dbReference type="NCBI Taxonomy" id="222440"/>
    <lineage>
        <taxon>Eukaryota</taxon>
        <taxon>Metamonada</taxon>
        <taxon>Preaxostyla</taxon>
        <taxon>Oxymonadida</taxon>
        <taxon>Streblomastigidae</taxon>
        <taxon>Streblomastix</taxon>
    </lineage>
</organism>
<protein>
    <submittedName>
        <fullName evidence="1">Uncharacterized protein</fullName>
    </submittedName>
</protein>
<dbReference type="AlphaFoldDB" id="A0A5J4W603"/>
<dbReference type="InterPro" id="IPR011050">
    <property type="entry name" value="Pectin_lyase_fold/virulence"/>
</dbReference>
<proteinExistence type="predicted"/>
<accession>A0A5J4W603</accession>
<evidence type="ECO:0000313" key="1">
    <source>
        <dbReference type="EMBL" id="KAA6390102.1"/>
    </source>
</evidence>
<sequence>MFEDWTDEHFKNYAMSIFDGCKSNSQNSIYYIVYPGIYYHTNRQGTISIYDSSIIPPPPPEPVRSALEFSQNCSDEFNILLLDNVHSEFAYNFNYQCPTFIKGGSKDNFGNNIRTKWQFNYTSSCLIDFYEGWNKENYKDQITPLLGNSTSSSVDSVMYAIKYGYNNDTGYIDISKSDIGICEWNVSHTNTEQHPKTKPTVSEVLEQECNKDKGYEISLLDQVHYESVIVNMEENVHVLIKGQVGTRTTWQVTKNVDYIILLEQGILSLQNIEFCFFLGVEYEWFPGEYWPTASLIKTSDSSLYKSLTITSCQFKGLGSQQPVGQMILNNNTNLMVITDCDFMNAFTQDYTSLILCQIEKGSTEIIINKSKFENIIIKHSDAIGTLLVHTTGDKSKLTISGCTFDSCACDGVYNHNAGALYFASQSSNINNEYVITNNNFTNNKGDDSGSIFSEIASNNCDFSNNKFSGNIINGGRQQIGNDAQLTWPDANWEHSLENYTKSITQFLQGSKSTDRDSVHFRASIFQNDINIGSQIPLCQNGEYPKIDYCECLADDDKCLEGPPKEPLICKEGQYATIDDCECLADDDKCLEGPPKEPLICKEGQYATIDDCE</sequence>
<dbReference type="SUPFAM" id="SSF51126">
    <property type="entry name" value="Pectin lyase-like"/>
    <property type="match status" value="1"/>
</dbReference>
<name>A0A5J4W603_9EUKA</name>
<gene>
    <name evidence="1" type="ORF">EZS28_014373</name>
</gene>
<dbReference type="EMBL" id="SNRW01003341">
    <property type="protein sequence ID" value="KAA6390102.1"/>
    <property type="molecule type" value="Genomic_DNA"/>
</dbReference>